<evidence type="ECO:0000313" key="3">
    <source>
        <dbReference type="Proteomes" id="UP000282283"/>
    </source>
</evidence>
<dbReference type="GeneID" id="62648759"/>
<keyword evidence="3" id="KW-1185">Reference proteome</keyword>
<dbReference type="EMBL" id="MH825700">
    <property type="protein sequence ID" value="AYD86269.1"/>
    <property type="molecule type" value="Genomic_DNA"/>
</dbReference>
<accession>A0A386KMV9</accession>
<dbReference type="GO" id="GO:0003677">
    <property type="term" value="F:DNA binding"/>
    <property type="evidence" value="ECO:0007669"/>
    <property type="project" value="InterPro"/>
</dbReference>
<dbReference type="Proteomes" id="UP000282283">
    <property type="component" value="Genome"/>
</dbReference>
<evidence type="ECO:0000259" key="1">
    <source>
        <dbReference type="PROSITE" id="PS50943"/>
    </source>
</evidence>
<dbReference type="SMART" id="SM00530">
    <property type="entry name" value="HTH_XRE"/>
    <property type="match status" value="1"/>
</dbReference>
<dbReference type="PROSITE" id="PS50943">
    <property type="entry name" value="HTH_CROC1"/>
    <property type="match status" value="1"/>
</dbReference>
<dbReference type="SUPFAM" id="SSF47413">
    <property type="entry name" value="lambda repressor-like DNA-binding domains"/>
    <property type="match status" value="1"/>
</dbReference>
<proteinExistence type="predicted"/>
<dbReference type="KEGG" id="vg:62648759"/>
<dbReference type="Pfam" id="PF01381">
    <property type="entry name" value="HTH_3"/>
    <property type="match status" value="1"/>
</dbReference>
<dbReference type="CDD" id="cd00093">
    <property type="entry name" value="HTH_XRE"/>
    <property type="match status" value="1"/>
</dbReference>
<name>A0A386KMV9_9CAUD</name>
<gene>
    <name evidence="2" type="primary">23</name>
    <name evidence="2" type="ORF">SEA_EFEKO_23</name>
</gene>
<dbReference type="InterPro" id="IPR010982">
    <property type="entry name" value="Lambda_DNA-bd_dom_sf"/>
</dbReference>
<sequence length="79" mass="8077">MTLITIDATTVADVLRATRGAAGYSARGIAPLIGVSHGTVSSWERGMGEPSISQFIRWAEVTGQPAGQLLQGIAPAVAA</sequence>
<reference evidence="2 3" key="1">
    <citation type="submission" date="2018-08" db="EMBL/GenBank/DDBJ databases">
        <authorList>
            <person name="Franke B.K."/>
            <person name="Bonilla J.A."/>
            <person name="Klyczek K."/>
            <person name="Garlena R.A."/>
            <person name="Russell D.A."/>
            <person name="Pope W.H."/>
            <person name="Jacobs-Sera D."/>
            <person name="Hatfull G.F."/>
        </authorList>
    </citation>
    <scope>NUCLEOTIDE SEQUENCE [LARGE SCALE GENOMIC DNA]</scope>
</reference>
<feature type="domain" description="HTH cro/C1-type" evidence="1">
    <location>
        <begin position="15"/>
        <end position="69"/>
    </location>
</feature>
<dbReference type="InterPro" id="IPR001387">
    <property type="entry name" value="Cro/C1-type_HTH"/>
</dbReference>
<protein>
    <submittedName>
        <fullName evidence="2">Helix-turn-helix DNA binding domain protein</fullName>
    </submittedName>
</protein>
<dbReference type="Gene3D" id="1.10.260.40">
    <property type="entry name" value="lambda repressor-like DNA-binding domains"/>
    <property type="match status" value="1"/>
</dbReference>
<organism evidence="2 3">
    <name type="scientific">Microbacterium phage Efeko</name>
    <dbReference type="NCBI Taxonomy" id="2315704"/>
    <lineage>
        <taxon>Viruses</taxon>
        <taxon>Duplodnaviria</taxon>
        <taxon>Heunggongvirae</taxon>
        <taxon>Uroviricota</taxon>
        <taxon>Caudoviricetes</taxon>
        <taxon>Orlajensenviridae</taxon>
        <taxon>Pelczarvirinae</taxon>
        <taxon>Efekovirus</taxon>
        <taxon>Efekovirus efeko</taxon>
        <taxon>Efkovirus efeko</taxon>
    </lineage>
</organism>
<evidence type="ECO:0000313" key="2">
    <source>
        <dbReference type="EMBL" id="AYD86269.1"/>
    </source>
</evidence>
<dbReference type="RefSeq" id="YP_009996835.1">
    <property type="nucleotide sequence ID" value="NC_052941.1"/>
</dbReference>